<evidence type="ECO:0000313" key="3">
    <source>
        <dbReference type="Proteomes" id="UP000009877"/>
    </source>
</evidence>
<dbReference type="PANTHER" id="PTHR21015">
    <property type="entry name" value="UDP-N-ACETYLGLUCOSAMINE--N-ACETYLMURAMYL-(PENTAPEPTIDE) PYROPHOSPHORYL-UNDECAPRENOL N-ACETYLGLUCOSAMINE TRANSFERASE 1"/>
    <property type="match status" value="1"/>
</dbReference>
<dbReference type="EMBL" id="ANHZ02000005">
    <property type="protein sequence ID" value="EME37182.1"/>
    <property type="molecule type" value="Genomic_DNA"/>
</dbReference>
<sequence length="330" mass="34805">MIGLYAHHQGAGHLTRCRALARALAPHEEAVILSSHPEADVVLPMDAPADERGVTAHGALHWAPQGHDGYTERMAMIAAWVRDHRPSVVHVDLSVEVTALVRLLGVPTTVQALPGIRNDAPHELSFRLADRIVAAWPDWVALPAHLAPSAERVHRVGGISRFEGRALSAVRGRDAAILLGRGGQDGSPAYWHEVARIASAHLGGRCRLLGLDEWVEDPFEVLSEAGVVITAAGQNSVADAAAAGAPMIVLAQQRPFAEQETTARILADAGLAVVPEAPGLPAAGEWPQLIDRALLLGSPQDRRRAWQVDGAASRAAETVLGAAGHGRGGS</sequence>
<protein>
    <recommendedName>
        <fullName evidence="1">Glycosyl transferase family 28 C-terminal domain-containing protein</fullName>
    </recommendedName>
</protein>
<dbReference type="Proteomes" id="UP000009877">
    <property type="component" value="Unassembled WGS sequence"/>
</dbReference>
<name>M2WF61_9MICC</name>
<evidence type="ECO:0000313" key="2">
    <source>
        <dbReference type="EMBL" id="EME37182.1"/>
    </source>
</evidence>
<dbReference type="SUPFAM" id="SSF53756">
    <property type="entry name" value="UDP-Glycosyltransferase/glycogen phosphorylase"/>
    <property type="match status" value="1"/>
</dbReference>
<evidence type="ECO:0000259" key="1">
    <source>
        <dbReference type="Pfam" id="PF04101"/>
    </source>
</evidence>
<keyword evidence="3" id="KW-1185">Reference proteome</keyword>
<dbReference type="InterPro" id="IPR007235">
    <property type="entry name" value="Glyco_trans_28_C"/>
</dbReference>
<feature type="domain" description="Glycosyl transferase family 28 C-terminal" evidence="1">
    <location>
        <begin position="220"/>
        <end position="274"/>
    </location>
</feature>
<dbReference type="STRING" id="71999.KPaMU14_11670"/>
<accession>M2WF61</accession>
<dbReference type="RefSeq" id="WP_006214109.1">
    <property type="nucleotide sequence ID" value="NZ_ANHZ02000005.1"/>
</dbReference>
<proteinExistence type="predicted"/>
<gene>
    <name evidence="2" type="ORF">C884_02096</name>
</gene>
<dbReference type="PANTHER" id="PTHR21015:SF22">
    <property type="entry name" value="GLYCOSYLTRANSFERASE"/>
    <property type="match status" value="1"/>
</dbReference>
<dbReference type="AlphaFoldDB" id="M2WF61"/>
<comment type="caution">
    <text evidence="2">The sequence shown here is derived from an EMBL/GenBank/DDBJ whole genome shotgun (WGS) entry which is preliminary data.</text>
</comment>
<reference evidence="2 3" key="1">
    <citation type="journal article" date="2014" name="Genome Announc.">
        <title>Draft Genome Sequence of Kocuria palustris PEL.</title>
        <authorList>
            <person name="Sharma G."/>
            <person name="Khatri I."/>
            <person name="Subramanian S."/>
        </authorList>
    </citation>
    <scope>NUCLEOTIDE SEQUENCE [LARGE SCALE GENOMIC DNA]</scope>
    <source>
        <strain evidence="2 3">PEL</strain>
    </source>
</reference>
<dbReference type="Pfam" id="PF04101">
    <property type="entry name" value="Glyco_tran_28_C"/>
    <property type="match status" value="1"/>
</dbReference>
<organism evidence="2 3">
    <name type="scientific">Kocuria palustris PEL</name>
    <dbReference type="NCBI Taxonomy" id="1236550"/>
    <lineage>
        <taxon>Bacteria</taxon>
        <taxon>Bacillati</taxon>
        <taxon>Actinomycetota</taxon>
        <taxon>Actinomycetes</taxon>
        <taxon>Micrococcales</taxon>
        <taxon>Micrococcaceae</taxon>
        <taxon>Kocuria</taxon>
    </lineage>
</organism>
<dbReference type="Gene3D" id="3.40.50.2000">
    <property type="entry name" value="Glycogen Phosphorylase B"/>
    <property type="match status" value="1"/>
</dbReference>
<dbReference type="GO" id="GO:0016758">
    <property type="term" value="F:hexosyltransferase activity"/>
    <property type="evidence" value="ECO:0007669"/>
    <property type="project" value="InterPro"/>
</dbReference>